<dbReference type="EMBL" id="JAENGY010001355">
    <property type="protein sequence ID" value="KAG6950023.1"/>
    <property type="molecule type" value="Genomic_DNA"/>
</dbReference>
<protein>
    <submittedName>
        <fullName evidence="2">Uncharacterized protein</fullName>
    </submittedName>
</protein>
<feature type="compositionally biased region" description="Polar residues" evidence="1">
    <location>
        <begin position="124"/>
        <end position="138"/>
    </location>
</feature>
<reference evidence="2" key="1">
    <citation type="submission" date="2021-01" db="EMBL/GenBank/DDBJ databases">
        <title>Phytophthora aleatoria, a newly-described species from Pinus radiata is distinct from Phytophthora cactorum isolates based on comparative genomics.</title>
        <authorList>
            <person name="Mcdougal R."/>
            <person name="Panda P."/>
            <person name="Williams N."/>
            <person name="Studholme D.J."/>
        </authorList>
    </citation>
    <scope>NUCLEOTIDE SEQUENCE</scope>
    <source>
        <strain evidence="2">NZFS 4037</strain>
    </source>
</reference>
<evidence type="ECO:0000313" key="2">
    <source>
        <dbReference type="EMBL" id="KAG6950023.1"/>
    </source>
</evidence>
<dbReference type="AlphaFoldDB" id="A0A8J5IL74"/>
<gene>
    <name evidence="2" type="ORF">JG688_00014366</name>
</gene>
<organism evidence="2 3">
    <name type="scientific">Phytophthora aleatoria</name>
    <dbReference type="NCBI Taxonomy" id="2496075"/>
    <lineage>
        <taxon>Eukaryota</taxon>
        <taxon>Sar</taxon>
        <taxon>Stramenopiles</taxon>
        <taxon>Oomycota</taxon>
        <taxon>Peronosporomycetes</taxon>
        <taxon>Peronosporales</taxon>
        <taxon>Peronosporaceae</taxon>
        <taxon>Phytophthora</taxon>
    </lineage>
</organism>
<dbReference type="Proteomes" id="UP000709295">
    <property type="component" value="Unassembled WGS sequence"/>
</dbReference>
<sequence length="218" mass="24224">MYETNMLTGTCTPCSPANQLQIPFRHMQAVLYELERSNPGRPPGYHVLQYFNPTYLVRTIHDGCGSVEINLPIGSISTRTSTVQPPPVYRQAGSRPRSLAADAKRGEKRIRSNGEELVSERLQRTNSATSSVENSCDSTRSEHDDTEAIDSFFASLVSAKSKYPAPIIIAEYATQQRTMRPCAVQPIKPLKMRAKQLLLENMYLVSALFSGARTDKAV</sequence>
<evidence type="ECO:0000313" key="3">
    <source>
        <dbReference type="Proteomes" id="UP000709295"/>
    </source>
</evidence>
<comment type="caution">
    <text evidence="2">The sequence shown here is derived from an EMBL/GenBank/DDBJ whole genome shotgun (WGS) entry which is preliminary data.</text>
</comment>
<name>A0A8J5IL74_9STRA</name>
<accession>A0A8J5IL74</accession>
<keyword evidence="3" id="KW-1185">Reference proteome</keyword>
<feature type="compositionally biased region" description="Basic and acidic residues" evidence="1">
    <location>
        <begin position="102"/>
        <end position="123"/>
    </location>
</feature>
<evidence type="ECO:0000256" key="1">
    <source>
        <dbReference type="SAM" id="MobiDB-lite"/>
    </source>
</evidence>
<feature type="region of interest" description="Disordered" evidence="1">
    <location>
        <begin position="78"/>
        <end position="143"/>
    </location>
</feature>
<proteinExistence type="predicted"/>